<accession>A0A0A1U084</accession>
<gene>
    <name evidence="2" type="ORF">EIN_095460</name>
</gene>
<dbReference type="SUPFAM" id="SSF53067">
    <property type="entry name" value="Actin-like ATPase domain"/>
    <property type="match status" value="2"/>
</dbReference>
<dbReference type="SMART" id="SM00268">
    <property type="entry name" value="ACTIN"/>
    <property type="match status" value="1"/>
</dbReference>
<dbReference type="EMBL" id="KB206860">
    <property type="protein sequence ID" value="ELP87289.1"/>
    <property type="molecule type" value="Genomic_DNA"/>
</dbReference>
<dbReference type="InterPro" id="IPR043129">
    <property type="entry name" value="ATPase_NBD"/>
</dbReference>
<dbReference type="GeneID" id="14886184"/>
<evidence type="ECO:0000256" key="1">
    <source>
        <dbReference type="RuleBase" id="RU000487"/>
    </source>
</evidence>
<dbReference type="Proteomes" id="UP000014680">
    <property type="component" value="Unassembled WGS sequence"/>
</dbReference>
<sequence length="368" mass="41174">MIKKILVDNGSGVVKAGNYDEEFPSLCEPTIGGTLEVRNEETGRPTTQLFGTQAFESRLTVPLKYPIKRGIIIDFDLMDSIWDAAVDPLQENNDNHIQVVMTESTTNTQAKRIITANHVFHEVYADSFYLGASPLMAMYGENMSTGLVIDSGDGITECVPIVDGKIIRNAVTSSSFGGSDITTHLMKLYDTVEDTTLDFFEKKNSVQRMKEEMCYITLDINKERTKNEGKEHVYRLPDGKYLNVGEEVFQAPEALFQPRLIGSSSDSIPLLALKAINQVKESDRKEMYTNILLVGGNTLFQGFKERLQFELERLAPNETIKITSAHHGINSAWLGLKVISSIETFSNLTITRDDYQENGDDAMKAKFK</sequence>
<evidence type="ECO:0000313" key="3">
    <source>
        <dbReference type="Proteomes" id="UP000014680"/>
    </source>
</evidence>
<protein>
    <submittedName>
        <fullName evidence="2">Actin-2, putative</fullName>
    </submittedName>
</protein>
<dbReference type="Pfam" id="PF00022">
    <property type="entry name" value="Actin"/>
    <property type="match status" value="1"/>
</dbReference>
<dbReference type="Gene3D" id="3.90.640.10">
    <property type="entry name" value="Actin, Chain A, domain 4"/>
    <property type="match status" value="1"/>
</dbReference>
<dbReference type="Gene3D" id="3.30.420.40">
    <property type="match status" value="2"/>
</dbReference>
<dbReference type="VEuPathDB" id="AmoebaDB:EIN_095460"/>
<name>A0A0A1U084_ENTIV</name>
<dbReference type="PRINTS" id="PR00190">
    <property type="entry name" value="ACTIN"/>
</dbReference>
<keyword evidence="3" id="KW-1185">Reference proteome</keyword>
<dbReference type="InterPro" id="IPR004000">
    <property type="entry name" value="Actin"/>
</dbReference>
<comment type="similarity">
    <text evidence="1">Belongs to the actin family.</text>
</comment>
<evidence type="ECO:0000313" key="2">
    <source>
        <dbReference type="EMBL" id="ELP87289.1"/>
    </source>
</evidence>
<reference evidence="2 3" key="1">
    <citation type="submission" date="2012-10" db="EMBL/GenBank/DDBJ databases">
        <authorList>
            <person name="Zafar N."/>
            <person name="Inman J."/>
            <person name="Hall N."/>
            <person name="Lorenzi H."/>
            <person name="Caler E."/>
        </authorList>
    </citation>
    <scope>NUCLEOTIDE SEQUENCE [LARGE SCALE GENOMIC DNA]</scope>
    <source>
        <strain evidence="2 3">IP1</strain>
    </source>
</reference>
<proteinExistence type="inferred from homology"/>
<dbReference type="AlphaFoldDB" id="A0A0A1U084"/>
<organism evidence="2 3">
    <name type="scientific">Entamoeba invadens IP1</name>
    <dbReference type="NCBI Taxonomy" id="370355"/>
    <lineage>
        <taxon>Eukaryota</taxon>
        <taxon>Amoebozoa</taxon>
        <taxon>Evosea</taxon>
        <taxon>Archamoebae</taxon>
        <taxon>Mastigamoebida</taxon>
        <taxon>Entamoebidae</taxon>
        <taxon>Entamoeba</taxon>
    </lineage>
</organism>
<dbReference type="PANTHER" id="PTHR11937">
    <property type="entry name" value="ACTIN"/>
    <property type="match status" value="1"/>
</dbReference>
<dbReference type="OrthoDB" id="5132116at2759"/>
<dbReference type="RefSeq" id="XP_004254060.1">
    <property type="nucleotide sequence ID" value="XM_004254012.1"/>
</dbReference>
<dbReference type="KEGG" id="eiv:EIN_095460"/>